<dbReference type="Pfam" id="PF01436">
    <property type="entry name" value="NHL"/>
    <property type="match status" value="1"/>
</dbReference>
<dbReference type="Pfam" id="PF18962">
    <property type="entry name" value="Por_Secre_tail"/>
    <property type="match status" value="1"/>
</dbReference>
<evidence type="ECO:0000256" key="3">
    <source>
        <dbReference type="SAM" id="SignalP"/>
    </source>
</evidence>
<keyword evidence="1" id="KW-0677">Repeat</keyword>
<keyword evidence="3" id="KW-0732">Signal</keyword>
<evidence type="ECO:0000313" key="6">
    <source>
        <dbReference type="Proteomes" id="UP000095552"/>
    </source>
</evidence>
<dbReference type="SMART" id="SM00112">
    <property type="entry name" value="CA"/>
    <property type="match status" value="1"/>
</dbReference>
<comment type="caution">
    <text evidence="5">The sequence shown here is derived from an EMBL/GenBank/DDBJ whole genome shotgun (WGS) entry which is preliminary data.</text>
</comment>
<dbReference type="Pfam" id="PF19081">
    <property type="entry name" value="Ig_7"/>
    <property type="match status" value="1"/>
</dbReference>
<proteinExistence type="predicted"/>
<dbReference type="CDD" id="cd11304">
    <property type="entry name" value="Cadherin_repeat"/>
    <property type="match status" value="1"/>
</dbReference>
<dbReference type="InterPro" id="IPR044023">
    <property type="entry name" value="Ig_7"/>
</dbReference>
<dbReference type="OrthoDB" id="1097758at2"/>
<dbReference type="PROSITE" id="PS50268">
    <property type="entry name" value="CADHERIN_2"/>
    <property type="match status" value="1"/>
</dbReference>
<dbReference type="SMART" id="SM00710">
    <property type="entry name" value="PbH1"/>
    <property type="match status" value="6"/>
</dbReference>
<dbReference type="PROSITE" id="PS51125">
    <property type="entry name" value="NHL"/>
    <property type="match status" value="1"/>
</dbReference>
<dbReference type="SUPFAM" id="SSF101898">
    <property type="entry name" value="NHL repeat"/>
    <property type="match status" value="4"/>
</dbReference>
<feature type="signal peptide" evidence="3">
    <location>
        <begin position="1"/>
        <end position="19"/>
    </location>
</feature>
<dbReference type="InterPro" id="IPR006644">
    <property type="entry name" value="Cadg"/>
</dbReference>
<dbReference type="GO" id="GO:0016020">
    <property type="term" value="C:membrane"/>
    <property type="evidence" value="ECO:0007669"/>
    <property type="project" value="InterPro"/>
</dbReference>
<evidence type="ECO:0000313" key="5">
    <source>
        <dbReference type="EMBL" id="OEK06208.1"/>
    </source>
</evidence>
<dbReference type="PANTHER" id="PTHR13833">
    <property type="match status" value="1"/>
</dbReference>
<keyword evidence="6" id="KW-1185">Reference proteome</keyword>
<evidence type="ECO:0000259" key="4">
    <source>
        <dbReference type="PROSITE" id="PS50268"/>
    </source>
</evidence>
<dbReference type="Gene3D" id="2.120.10.30">
    <property type="entry name" value="TolB, C-terminal domain"/>
    <property type="match status" value="10"/>
</dbReference>
<protein>
    <recommendedName>
        <fullName evidence="4">Cadherin domain-containing protein</fullName>
    </recommendedName>
</protein>
<dbReference type="SMART" id="SM00736">
    <property type="entry name" value="CADG"/>
    <property type="match status" value="1"/>
</dbReference>
<dbReference type="Gene3D" id="2.60.40.60">
    <property type="entry name" value="Cadherins"/>
    <property type="match status" value="1"/>
</dbReference>
<dbReference type="InterPro" id="IPR006626">
    <property type="entry name" value="PbH1"/>
</dbReference>
<dbReference type="GO" id="GO:0005509">
    <property type="term" value="F:calcium ion binding"/>
    <property type="evidence" value="ECO:0007669"/>
    <property type="project" value="InterPro"/>
</dbReference>
<sequence>MKRILLNLIGLFVSLNVIAQTNVSGNINANTTWTKANSPYILQGDVGIGTGQKLTIEPGVTVKRSGNYYILVKGAIYAVGTEQDSIKFEDSYPSQASETKFFLSFQETNLSNTTLSFLNVKSLAESYNTRTLFARVSKESEGNQAGVKSSGVLTISNSSFLGNYLATDGYQANGKLLLDNVKLFSSTVYGNLRGEPIEIKNSYGKSSVIYSGSYNDGITIDGSKFEQSEFVIGCCGANLSFNKADLIDSKLIEGSGNPKNGPVSIDDSKFINTSIYLPSAYVETTKSIFFSNNRNLRTGEYGNSSSAGIGALIFVGRLNMSDCYVRTPQSYGVLITGRDGYNVAGLNSISNSHFENNYDAISITDHAGTNISNNSFFNTLYSAISNTSSKDVNARSNYFDGLNSLEEIENTIWHYDDFISYGKVDFSNFLIAPPSIDLLLPPKVRLERKFSGDDYTSEVRLSFSNLDNSTTSLRVLKYDLNDILDTTFVTNVALPFNDIDLPLLMSGEYSVVAKGSGDSESWFGTTSNERPVYYPIIDRISINEDETGKLSFKLFNAENDLIKIKASSPAAESLINDENIVVEKTKTDGDTTFYDVTVFPEENAFGVFDVELRIEDGLNINEGGLGRVTVNAVNDFKPVLSDVNLITGLSEDRTFYFSNDNFWSKIQATDQDGDEVKYLITEIVSGDLSGNFETNNAPAKVGDTLVVNQSYNWTPAADAFGEIDGFKIRATDGELNSDTELTVSFEVQGINDCPSATSQSDYIFSTNDEFKFQLTQLSAGPNESQELTITPISTGNLGSTMGDFIDLDDFDFSIDQTSQVIDVTFNTGSVKAGKKWFSFRLSDGQCNVTINLNIEVYEPFLPPTIQSTPTLNAYSGIEYQYSPTLPSDDAYQLEVIKSPSFLNGDSTWVVGNLIGVGGIGDEPGSRRSARLSQPTDIVFDSEGIAYISDRGSNKIYKLSKEGVLTRFSGNGYGFADGGPQDAKFRSLEGIALGPDGDLYVVDFGSSRLAKVSSSGEVSSIIASAGNDNGPVESASLSSPIDIQIDSEGNVFVLQANPKAIRMISKEGVVSNYVDGNTPGFDISQPVHFAINSNDQLILSDKGSNNVYLVEDGSVQKLILEDPSFRSQSVDFLNDTTAFISNESDSKIYLLDLKQSVLKPFAGLNNRPFKHGIDAIDYLPNLHYKLVYANDKLYSTDMGGGTVKTFFETVKALRGIADVNDEGKVFEVEIKATDLYGSNTTQSFDLTVKASDKVEATNLTQLISYVEDELVELTDIIISGLTDEDVVEASLMLSTPEHGILTSDSGNGEVYNQSTGRWFISGTMEKVNSALTAVSFQPTDNLDVNSEILSRVILSGGAIPNEGIIKLEVTPINDAPSLINDPKEKTFTEFEYSFDVQVDDVDNIAYRMDLSTKPDWLAYNLSENSSSVFVGKPEVYDYVDGNSDEARIRNGYDVEIDSKSNLYFLDGNAVRKVDESGTVTTIAGGSGKDDFILAYSLDIDIHDNLYITDIGRRRLTKITREGQLEVILDKTFGDFADGDLETSRFRRLQDVAVDKDGNIFIADSDNYCIRKIDKDGNVTTPIGSRNNPATPIGSFSDIRIDNMVDIEFDAEGNLLIATLSKVYKANFQTMKVELFAGSSFRRIEDGDKEAGSFAEIRSLETDGFGNVYIGEPTALRRIDGNGQLTTLAGNTSTGFAQGTGADNRFKYIEGIVTLSNGDLIVLDQSNNVLRKIDLRRDYFSGVPTASDIGQSNLEFSLTDGNLTSNYSFSIEVQSNGMPVFDGLNNTFSGNEDDVKIDINTLIVSEVETDPVELKLILSDAKSGKIQVSENSDASFSETSGVWEITGSQDHLNTVISQLEFYPAQDFNGLVKVSVEGKRSGGQFTRTGSFNIKINPINDQPIFNQGKINAMVDLPISIDLDIMDIDGNPVNLISENLPPWLSLTSSYDFEMSTIADLDPSGGTIASVDGKIEEATTYRINSVTSNQDGEVYFAEDRKIRKIEGDSVVTIIDHDQITDFYAQQIKRLSFRNNDLIFSTPWNILQYSNGEVSLIAGSALGYNGDQDGSGSDARFNTISDFTIDNDGNLIILDLGSRKVKKFNFATNEVTTIAGTGGYGQTDGDALNSAFQSNYGVFVDKNGAIYVTQSGAVRKIVNGQVSTIPITNGPRYSSGAIYIDLFENAISTESSGIRAHNKESELLRTFFSTFPYARVDGKNDEMNWFSITDIYSPEPGKILIADNSGLDIRLLTYNINYKLIGTPPDGAEGNQILNFSVSDGLSTPNIYEVPIEILAPDRPEVIGLPQSFQYIEDDSPFVLNAISITTGDQDELFEVFMAPSTESLGGLTSTVLDLSDSLKSGVYRLTGNATKLNEILTSLSFEPGLNNDQSGQVDFSFKRFNGTLQTNGSIGLTVTSVNDVPEILNLSDTTAFVGDSLSILFNAFDIEDGPDVSLSFSEKPDWLNYNQIKAQDELLAGTPGKSGFKLGKGDEAQFDTPFHMAHDTSNTFVFVSLNTHSVLRLDKSGEVSLVAGDGRSGFVDGPVASARFDRPSRVVSLKDGSLLVTDLNNEAIRLIKDGQVTTLIGPNSELSLSDIGLGLGLNYAPISMALSNDEKTLILGRYWQIRFITLETLAVESLDISSLTGSVNISMIDVTNNGDLLVSSSSVINRFSSSGTYITRYGSGSYGYNDGPSNQSQFATTAGAVEDPYGNIYVIDRWNYVIRKIDKNDNVSTVLGRSGQGGYQSGINDQIKINTEGNLLWDNGSLIFADNYNHVIRRIELDQEILSGRPKASDLGEAQVKVVVQDAQDAVSTLDFTINVLENDRPSVSGLDTTIFVGERDEFVSIPKVEIQESDTETIELIIESNGSIEYQLGSTQTDLLSFSKEEEAWLLNGKVAELNARLDNLNLYANSFINEKLTFSFRKVGGKLFKIGAIQIFAEPVNDSPILLSQQNYEVTVGETFELNFEATDVDTDVLSFSSEVLPSWLSGDSLRIIQEFSNPIYSAELPDSLVNVLNIAPTDFAINSKGDVFFVDFIKHSIYQLMSDGAFELYAGTGMIGFKDGPKEEAQFSFPRALVIDKMDNFFIGSRGNAGVRKIDTNGIVTTLIASGPISFSNFERVEGPQEIAKPFYVYELAIDSEGNLYTGELFLIGKIDMDKNLSTIAGLYGSFGDVDGQKELVRFNNAQSVIALGVDSLLIWDAQTFKLKRYANDQVKTIAGGQYGFRDGKFDIARFGNVFESKMLSSGKIAFSDQSFYALRLVDLEDGTISTIAGNGYNGDDYGLATESSIGRITSIVELENGDILIGELGKIKRLAYTMPKITGTPQLSDIGEHKFTLRISDGKDGIIEEEIIINVVAPNSAPTVSEITDVEEVYLPESNAELSLFEYFEDAENSDSELIYEVIANLDPTVINPQTISSEDGLLILDVLNAGETELSIKATDEGGLSVSTTFKVVISQADASIKITYDEGIEEDGTGKSVTVTTEPADLLLNITYNGSTELPVEAGTYEVVVSINERNYKGTNTSEFVLLTANNAPTASEIPDILDTYATELTKELSLYEFFKDAEQEDSELTYEVTANSDPTVINPRVINSENGLLILDVLNAGETELSIKATDEKGLSVSTTFKVIIDQAEASINVVYAEGIEEDGTSKSVSVTTEPADLMFDITYNGSTDLPINAGTYEVIVTVNERNYKGVSTSDFVILTANSSPIATEVSDITDTYAPELTIELSVYDYFDDEEQSDDQLTYELVSISDEMIISSTELGANTGLLKLMVNQAGTATIVLKATDERGLSVTNSFDFVIDKATATISFGTLEFVNDGEDKPVTVTTVPEGLSFDLTYSEQLAVPNTVGSYELKVVIDDPNYEGEATATLNITNVAPSKISVSNRAVYENIGASVTIGELSVTDENGVDTHTFSLVDGEVDNDSFEIIDNELLAKSSFDYELKDTYNIKIMVTDNHGGTYEETFQIDVLDVNESPTIDPVDEVQIVKNLGVLSLNLSGLSAGEDTGQNILISTTSSGVVASSSVVLNSDGRSASLSFETTVDQEGNGIITVIVKDDGGTDNNGVDTKTIEISVLVADPNISVVSGSSCGEGSLSLSASGADNYFWYNSPIGGESFDQGAEITVSLSESTTYYVAGVFGNEESELRVPVNASVFEAVEVPIITNTDNVLSVPQIAGLNYQWFKDGVEIADETSNTYNAEESGSYFVMATNDNGCFANSISLDLIITSLEKELDEVNLIAYPVPASDFITLEFEELFKKGTTIKLIGSSGRVFSTNTLKSSTSSVRIDVRGLPSGTHTVLVRDGGKFARKRIIIKR</sequence>
<dbReference type="Gene3D" id="2.60.40.10">
    <property type="entry name" value="Immunoglobulins"/>
    <property type="match status" value="1"/>
</dbReference>
<dbReference type="InterPro" id="IPR011042">
    <property type="entry name" value="6-blade_b-propeller_TolB-like"/>
</dbReference>
<dbReference type="InterPro" id="IPR015919">
    <property type="entry name" value="Cadherin-like_sf"/>
</dbReference>
<evidence type="ECO:0000256" key="2">
    <source>
        <dbReference type="PROSITE-ProRule" id="PRU00504"/>
    </source>
</evidence>
<dbReference type="SUPFAM" id="SSF49313">
    <property type="entry name" value="Cadherin-like"/>
    <property type="match status" value="1"/>
</dbReference>
<dbReference type="EMBL" id="MDGQ01000003">
    <property type="protein sequence ID" value="OEK06208.1"/>
    <property type="molecule type" value="Genomic_DNA"/>
</dbReference>
<dbReference type="InterPro" id="IPR043772">
    <property type="entry name" value="MBG_3"/>
</dbReference>
<dbReference type="RefSeq" id="WP_069833520.1">
    <property type="nucleotide sequence ID" value="NZ_MDGQ01000003.1"/>
</dbReference>
<dbReference type="InterPro" id="IPR002126">
    <property type="entry name" value="Cadherin-like_dom"/>
</dbReference>
<dbReference type="InterPro" id="IPR001258">
    <property type="entry name" value="NHL_repeat"/>
</dbReference>
<dbReference type="InterPro" id="IPR013783">
    <property type="entry name" value="Ig-like_fold"/>
</dbReference>
<dbReference type="Pfam" id="PF18887">
    <property type="entry name" value="MBG_3"/>
    <property type="match status" value="3"/>
</dbReference>
<evidence type="ECO:0000256" key="1">
    <source>
        <dbReference type="ARBA" id="ARBA00022737"/>
    </source>
</evidence>
<dbReference type="Proteomes" id="UP000095552">
    <property type="component" value="Unassembled WGS sequence"/>
</dbReference>
<organism evidence="5 6">
    <name type="scientific">Roseivirga misakiensis</name>
    <dbReference type="NCBI Taxonomy" id="1563681"/>
    <lineage>
        <taxon>Bacteria</taxon>
        <taxon>Pseudomonadati</taxon>
        <taxon>Bacteroidota</taxon>
        <taxon>Cytophagia</taxon>
        <taxon>Cytophagales</taxon>
        <taxon>Roseivirgaceae</taxon>
        <taxon>Roseivirga</taxon>
    </lineage>
</organism>
<accession>A0A1E5T4A0</accession>
<dbReference type="SUPFAM" id="SSF63829">
    <property type="entry name" value="Calcium-dependent phosphotriesterase"/>
    <property type="match status" value="2"/>
</dbReference>
<name>A0A1E5T4A0_9BACT</name>
<dbReference type="PANTHER" id="PTHR13833:SF71">
    <property type="entry name" value="NHL DOMAIN-CONTAINING PROTEIN"/>
    <property type="match status" value="1"/>
</dbReference>
<feature type="chain" id="PRO_5009185928" description="Cadherin domain-containing protein" evidence="3">
    <location>
        <begin position="20"/>
        <end position="4309"/>
    </location>
</feature>
<dbReference type="GO" id="GO:0007156">
    <property type="term" value="P:homophilic cell adhesion via plasma membrane adhesion molecules"/>
    <property type="evidence" value="ECO:0007669"/>
    <property type="project" value="InterPro"/>
</dbReference>
<reference evidence="5 6" key="1">
    <citation type="submission" date="2016-08" db="EMBL/GenBank/DDBJ databases">
        <title>Draft genome of Fabibacter sp. strain SK-8.</title>
        <authorList>
            <person name="Wong S.-K."/>
            <person name="Hamasaki K."/>
            <person name="Yoshizawa S."/>
        </authorList>
    </citation>
    <scope>NUCLEOTIDE SEQUENCE [LARGE SCALE GENOMIC DNA]</scope>
    <source>
        <strain evidence="5 6">SK-8</strain>
    </source>
</reference>
<dbReference type="InterPro" id="IPR026444">
    <property type="entry name" value="Secre_tail"/>
</dbReference>
<gene>
    <name evidence="5" type="ORF">BFP71_00590</name>
</gene>
<dbReference type="NCBIfam" id="TIGR04183">
    <property type="entry name" value="Por_Secre_tail"/>
    <property type="match status" value="1"/>
</dbReference>
<feature type="repeat" description="NHL" evidence="2">
    <location>
        <begin position="1544"/>
        <end position="1574"/>
    </location>
</feature>
<dbReference type="STRING" id="1563681.BFP71_00590"/>
<feature type="domain" description="Cadherin" evidence="4">
    <location>
        <begin position="3882"/>
        <end position="3972"/>
    </location>
</feature>